<sequence>MTQSDLAEKIGVSKWAITSYEQARTYPSVETLMKICEALNTSSDYLLGISDNLPTKLSLVGLSEEEVRLLLQFLNLVEQNRNSKK</sequence>
<dbReference type="EMBL" id="JAFREL020000001">
    <property type="protein sequence ID" value="MEO1769194.1"/>
    <property type="molecule type" value="Genomic_DNA"/>
</dbReference>
<evidence type="ECO:0000259" key="2">
    <source>
        <dbReference type="PROSITE" id="PS50943"/>
    </source>
</evidence>
<evidence type="ECO:0000256" key="1">
    <source>
        <dbReference type="ARBA" id="ARBA00023125"/>
    </source>
</evidence>
<dbReference type="SUPFAM" id="SSF47413">
    <property type="entry name" value="lambda repressor-like DNA-binding domains"/>
    <property type="match status" value="1"/>
</dbReference>
<protein>
    <recommendedName>
        <fullName evidence="2">HTH cro/C1-type domain-containing protein</fullName>
    </recommendedName>
</protein>
<organism evidence="3 4">
    <name type="scientific">Candidatus Enterococcus ferrettii</name>
    <dbReference type="NCBI Taxonomy" id="2815324"/>
    <lineage>
        <taxon>Bacteria</taxon>
        <taxon>Bacillati</taxon>
        <taxon>Bacillota</taxon>
        <taxon>Bacilli</taxon>
        <taxon>Lactobacillales</taxon>
        <taxon>Enterococcaceae</taxon>
        <taxon>Enterococcus</taxon>
    </lineage>
</organism>
<name>A0ABV0ENZ6_9ENTE</name>
<dbReference type="CDD" id="cd00093">
    <property type="entry name" value="HTH_XRE"/>
    <property type="match status" value="1"/>
</dbReference>
<dbReference type="Pfam" id="PF01381">
    <property type="entry name" value="HTH_3"/>
    <property type="match status" value="1"/>
</dbReference>
<proteinExistence type="predicted"/>
<dbReference type="InterPro" id="IPR001387">
    <property type="entry name" value="Cro/C1-type_HTH"/>
</dbReference>
<gene>
    <name evidence="3" type="ORF">JZO67_001145</name>
</gene>
<dbReference type="PROSITE" id="PS50943">
    <property type="entry name" value="HTH_CROC1"/>
    <property type="match status" value="1"/>
</dbReference>
<dbReference type="SMART" id="SM00530">
    <property type="entry name" value="HTH_XRE"/>
    <property type="match status" value="1"/>
</dbReference>
<keyword evidence="1" id="KW-0238">DNA-binding</keyword>
<dbReference type="Gene3D" id="1.10.260.40">
    <property type="entry name" value="lambda repressor-like DNA-binding domains"/>
    <property type="match status" value="1"/>
</dbReference>
<reference evidence="3 4" key="1">
    <citation type="submission" date="2021-03" db="EMBL/GenBank/DDBJ databases">
        <authorList>
            <person name="Gilmore M.S."/>
            <person name="Schwartzman J."/>
            <person name="Van Tyne D."/>
            <person name="Martin M."/>
            <person name="Earl A.M."/>
            <person name="Manson A.L."/>
            <person name="Straub T."/>
            <person name="Salamzade R."/>
            <person name="Saavedra J."/>
            <person name="Lebreton F."/>
            <person name="Prichula J."/>
            <person name="Schaufler K."/>
            <person name="Gaca A."/>
            <person name="Sgardioli B."/>
            <person name="Wagenaar J."/>
            <person name="Strong T."/>
        </authorList>
    </citation>
    <scope>NUCLEOTIDE SEQUENCE [LARGE SCALE GENOMIC DNA]</scope>
    <source>
        <strain evidence="3 4">665A</strain>
    </source>
</reference>
<feature type="domain" description="HTH cro/C1-type" evidence="2">
    <location>
        <begin position="1"/>
        <end position="46"/>
    </location>
</feature>
<dbReference type="InterPro" id="IPR010982">
    <property type="entry name" value="Lambda_DNA-bd_dom_sf"/>
</dbReference>
<dbReference type="Proteomes" id="UP000664357">
    <property type="component" value="Unassembled WGS sequence"/>
</dbReference>
<keyword evidence="4" id="KW-1185">Reference proteome</keyword>
<reference evidence="3 4" key="2">
    <citation type="submission" date="2024-02" db="EMBL/GenBank/DDBJ databases">
        <title>The Genome Sequence of Enterococcus sp. DIV0159.</title>
        <authorList>
            <person name="Earl A."/>
            <person name="Manson A."/>
            <person name="Gilmore M."/>
            <person name="Sanders J."/>
            <person name="Shea T."/>
            <person name="Howe W."/>
            <person name="Livny J."/>
            <person name="Cuomo C."/>
            <person name="Neafsey D."/>
            <person name="Birren B."/>
        </authorList>
    </citation>
    <scope>NUCLEOTIDE SEQUENCE [LARGE SCALE GENOMIC DNA]</scope>
    <source>
        <strain evidence="3 4">665A</strain>
    </source>
</reference>
<comment type="caution">
    <text evidence="3">The sequence shown here is derived from an EMBL/GenBank/DDBJ whole genome shotgun (WGS) entry which is preliminary data.</text>
</comment>
<dbReference type="PANTHER" id="PTHR46558">
    <property type="entry name" value="TRACRIPTIONAL REGULATORY PROTEIN-RELATED-RELATED"/>
    <property type="match status" value="1"/>
</dbReference>
<evidence type="ECO:0000313" key="3">
    <source>
        <dbReference type="EMBL" id="MEO1769194.1"/>
    </source>
</evidence>
<dbReference type="PANTHER" id="PTHR46558:SF11">
    <property type="entry name" value="HTH-TYPE TRANSCRIPTIONAL REGULATOR XRE"/>
    <property type="match status" value="1"/>
</dbReference>
<evidence type="ECO:0000313" key="4">
    <source>
        <dbReference type="Proteomes" id="UP000664357"/>
    </source>
</evidence>
<accession>A0ABV0ENZ6</accession>